<organism evidence="3 4">
    <name type="scientific">Rhizobium glycinendophyticum</name>
    <dbReference type="NCBI Taxonomy" id="2589807"/>
    <lineage>
        <taxon>Bacteria</taxon>
        <taxon>Pseudomonadati</taxon>
        <taxon>Pseudomonadota</taxon>
        <taxon>Alphaproteobacteria</taxon>
        <taxon>Hyphomicrobiales</taxon>
        <taxon>Rhizobiaceae</taxon>
        <taxon>Rhizobium/Agrobacterium group</taxon>
        <taxon>Rhizobium</taxon>
    </lineage>
</organism>
<keyword evidence="2" id="KW-0732">Signal</keyword>
<name>A0A504UNF3_9HYPH</name>
<protein>
    <submittedName>
        <fullName evidence="3">Uncharacterized protein</fullName>
    </submittedName>
</protein>
<evidence type="ECO:0000256" key="2">
    <source>
        <dbReference type="SAM" id="SignalP"/>
    </source>
</evidence>
<dbReference type="Proteomes" id="UP000316429">
    <property type="component" value="Unassembled WGS sequence"/>
</dbReference>
<accession>A0A504UNF3</accession>
<evidence type="ECO:0000313" key="3">
    <source>
        <dbReference type="EMBL" id="TPP10536.1"/>
    </source>
</evidence>
<reference evidence="3 4" key="1">
    <citation type="submission" date="2019-06" db="EMBL/GenBank/DDBJ databases">
        <title>Rhizobium sp. CL12 isolated from roots of soybean.</title>
        <authorList>
            <person name="Wang C."/>
        </authorList>
    </citation>
    <scope>NUCLEOTIDE SEQUENCE [LARGE SCALE GENOMIC DNA]</scope>
    <source>
        <strain evidence="3 4">CL12</strain>
    </source>
</reference>
<feature type="signal peptide" evidence="2">
    <location>
        <begin position="1"/>
        <end position="33"/>
    </location>
</feature>
<keyword evidence="4" id="KW-1185">Reference proteome</keyword>
<dbReference type="AlphaFoldDB" id="A0A504UNF3"/>
<feature type="compositionally biased region" description="Polar residues" evidence="1">
    <location>
        <begin position="82"/>
        <end position="94"/>
    </location>
</feature>
<feature type="compositionally biased region" description="Pro residues" evidence="1">
    <location>
        <begin position="42"/>
        <end position="58"/>
    </location>
</feature>
<proteinExistence type="predicted"/>
<evidence type="ECO:0000256" key="1">
    <source>
        <dbReference type="SAM" id="MobiDB-lite"/>
    </source>
</evidence>
<feature type="chain" id="PRO_5021201848" evidence="2">
    <location>
        <begin position="34"/>
        <end position="251"/>
    </location>
</feature>
<sequence length="251" mass="26949">MTISSRVRLICLTGALALSVTSLPLSWPNPALALSDIKDITPAPPEQDPPATPAPAPAPGDDEDLSDEAFPVIPDPDPLIKPSNTDESDATTPQEPAPEVIYDLEKAPEPVRRMRQLIMDAAASGDIQALKPLLDVGANQTQVPLQTSDQDPIAALKGLSGDDEGQEILAILLDILSTGFVQLDKGTPDEAYVWPYFAGKSLALLSPRERVELLRIVTAGDVAEMQEQGNYNFFRVGISPDGRWKFFAVGD</sequence>
<gene>
    <name evidence="3" type="ORF">FJQ55_06725</name>
</gene>
<dbReference type="RefSeq" id="WP_140826874.1">
    <property type="nucleotide sequence ID" value="NZ_VFYP01000001.1"/>
</dbReference>
<feature type="region of interest" description="Disordered" evidence="1">
    <location>
        <begin position="39"/>
        <end position="97"/>
    </location>
</feature>
<comment type="caution">
    <text evidence="3">The sequence shown here is derived from an EMBL/GenBank/DDBJ whole genome shotgun (WGS) entry which is preliminary data.</text>
</comment>
<evidence type="ECO:0000313" key="4">
    <source>
        <dbReference type="Proteomes" id="UP000316429"/>
    </source>
</evidence>
<dbReference type="OrthoDB" id="9809589at2"/>
<dbReference type="EMBL" id="VFYP01000001">
    <property type="protein sequence ID" value="TPP10536.1"/>
    <property type="molecule type" value="Genomic_DNA"/>
</dbReference>